<dbReference type="GO" id="GO:0008270">
    <property type="term" value="F:zinc ion binding"/>
    <property type="evidence" value="ECO:0007669"/>
    <property type="project" value="UniProtKB-KW"/>
</dbReference>
<dbReference type="Pfam" id="PF00098">
    <property type="entry name" value="zf-CCHC"/>
    <property type="match status" value="1"/>
</dbReference>
<organism evidence="3 4">
    <name type="scientific">Rhododendron simsii</name>
    <name type="common">Sims's rhododendron</name>
    <dbReference type="NCBI Taxonomy" id="118357"/>
    <lineage>
        <taxon>Eukaryota</taxon>
        <taxon>Viridiplantae</taxon>
        <taxon>Streptophyta</taxon>
        <taxon>Embryophyta</taxon>
        <taxon>Tracheophyta</taxon>
        <taxon>Spermatophyta</taxon>
        <taxon>Magnoliopsida</taxon>
        <taxon>eudicotyledons</taxon>
        <taxon>Gunneridae</taxon>
        <taxon>Pentapetalae</taxon>
        <taxon>asterids</taxon>
        <taxon>Ericales</taxon>
        <taxon>Ericaceae</taxon>
        <taxon>Ericoideae</taxon>
        <taxon>Rhodoreae</taxon>
        <taxon>Rhododendron</taxon>
    </lineage>
</organism>
<dbReference type="InterPro" id="IPR036875">
    <property type="entry name" value="Znf_CCHC_sf"/>
</dbReference>
<dbReference type="AlphaFoldDB" id="A0A834FZM8"/>
<dbReference type="EMBL" id="WJXA01000013">
    <property type="protein sequence ID" value="KAF7119976.1"/>
    <property type="molecule type" value="Genomic_DNA"/>
</dbReference>
<keyword evidence="4" id="KW-1185">Reference proteome</keyword>
<keyword evidence="1" id="KW-0863">Zinc-finger</keyword>
<keyword evidence="1" id="KW-0862">Zinc</keyword>
<dbReference type="InterPro" id="IPR001878">
    <property type="entry name" value="Znf_CCHC"/>
</dbReference>
<feature type="domain" description="CCHC-type" evidence="2">
    <location>
        <begin position="258"/>
        <end position="274"/>
    </location>
</feature>
<proteinExistence type="predicted"/>
<protein>
    <recommendedName>
        <fullName evidence="2">CCHC-type domain-containing protein</fullName>
    </recommendedName>
</protein>
<gene>
    <name evidence="3" type="ORF">RHSIM_Rhsim13G0171100</name>
</gene>
<dbReference type="OrthoDB" id="1712633at2759"/>
<dbReference type="PROSITE" id="PS50158">
    <property type="entry name" value="ZF_CCHC"/>
    <property type="match status" value="1"/>
</dbReference>
<dbReference type="SMART" id="SM00343">
    <property type="entry name" value="ZnF_C2HC"/>
    <property type="match status" value="1"/>
</dbReference>
<name>A0A834FZM8_RHOSS</name>
<evidence type="ECO:0000256" key="1">
    <source>
        <dbReference type="PROSITE-ProRule" id="PRU00047"/>
    </source>
</evidence>
<dbReference type="GO" id="GO:0003676">
    <property type="term" value="F:nucleic acid binding"/>
    <property type="evidence" value="ECO:0007669"/>
    <property type="project" value="InterPro"/>
</dbReference>
<accession>A0A834FZM8</accession>
<sequence>MAEAFAACTQPVCDIGKWLWARIATRINYARKLSKNREVLRKKAHDLSLKRKDIVAEIERSNPQKIATNECDDWIGKVQEMANKVDTIQPELNEEKRCVGGLCLDIFARIELGKRVVNMIDDIKELLDKSKFERVVDAPVATIENQPDPPSTLAKSANRTLDMIAFHTVWNLSKAVNLAYKAESQLFRAPAKTPSTSRSVSDSNQAATDCGKQFNPQVVQYQQASQRINQRDPIQTKQPAIPQPYHNNNPYQRPTIDKCYRCNQPGHRSNTCPNRRQANLVNTTEDDPADFGNEVMTTEVRMMMKRSKL</sequence>
<reference evidence="3" key="1">
    <citation type="submission" date="2019-11" db="EMBL/GenBank/DDBJ databases">
        <authorList>
            <person name="Liu Y."/>
            <person name="Hou J."/>
            <person name="Li T.-Q."/>
            <person name="Guan C.-H."/>
            <person name="Wu X."/>
            <person name="Wu H.-Z."/>
            <person name="Ling F."/>
            <person name="Zhang R."/>
            <person name="Shi X.-G."/>
            <person name="Ren J.-P."/>
            <person name="Chen E.-F."/>
            <person name="Sun J.-M."/>
        </authorList>
    </citation>
    <scope>NUCLEOTIDE SEQUENCE</scope>
    <source>
        <strain evidence="3">Adult_tree_wgs_1</strain>
        <tissue evidence="3">Leaves</tissue>
    </source>
</reference>
<dbReference type="Proteomes" id="UP000626092">
    <property type="component" value="Unassembled WGS sequence"/>
</dbReference>
<evidence type="ECO:0000259" key="2">
    <source>
        <dbReference type="PROSITE" id="PS50158"/>
    </source>
</evidence>
<dbReference type="Gene3D" id="4.10.60.10">
    <property type="entry name" value="Zinc finger, CCHC-type"/>
    <property type="match status" value="1"/>
</dbReference>
<evidence type="ECO:0000313" key="3">
    <source>
        <dbReference type="EMBL" id="KAF7119976.1"/>
    </source>
</evidence>
<keyword evidence="1" id="KW-0479">Metal-binding</keyword>
<dbReference type="SUPFAM" id="SSF57756">
    <property type="entry name" value="Retrovirus zinc finger-like domains"/>
    <property type="match status" value="1"/>
</dbReference>
<comment type="caution">
    <text evidence="3">The sequence shown here is derived from an EMBL/GenBank/DDBJ whole genome shotgun (WGS) entry which is preliminary data.</text>
</comment>
<evidence type="ECO:0000313" key="4">
    <source>
        <dbReference type="Proteomes" id="UP000626092"/>
    </source>
</evidence>